<protein>
    <recommendedName>
        <fullName evidence="3">Acetyltransferase</fullName>
    </recommendedName>
</protein>
<evidence type="ECO:0000313" key="1">
    <source>
        <dbReference type="EMBL" id="QCD47713.1"/>
    </source>
</evidence>
<dbReference type="Proteomes" id="UP000502377">
    <property type="component" value="Chromosome"/>
</dbReference>
<sequence length="388" mass="45367">MEKFSYFGLNCALWLFNKCNFYVFFDKIIENMEFPVSHIQEKYIRDISIADPFFDSLRSDYVGFDIWLSKKAEKGEKAHILTDSDNKLLAFLYLKIENPVDNADINPQLDTNYAWLKIGTLKISPHGTKLGERFIKRIFDFAISNSIFNIYVTVFEKQDLLIKLLKKYGFVYFGKKGDELVLVKTISTSSRMLQGDILLDYPSIATGGDKYILSIYPKYHTGMFSDSMLKTESYDILKDLSESNSIHKVYITKMSNIEQLKRGDCLIIYRTQDKNAPNANYSSVATSLCIVEEYRHISSFENEEEFVKYCKPHNIFTDLELKSYFKTRCFPKIIKMTYNVSFKKRVVLDKIRKIMGYEPKYWGFVKITDDMFLNIIQEGLVNDRIIIN</sequence>
<proteinExistence type="predicted"/>
<name>A0A6G5QPM9_CAMRE</name>
<evidence type="ECO:0000313" key="2">
    <source>
        <dbReference type="Proteomes" id="UP000502377"/>
    </source>
</evidence>
<dbReference type="EMBL" id="CP012543">
    <property type="protein sequence ID" value="QCD47713.1"/>
    <property type="molecule type" value="Genomic_DNA"/>
</dbReference>
<dbReference type="Gene3D" id="3.40.630.30">
    <property type="match status" value="1"/>
</dbReference>
<dbReference type="KEGG" id="crx:CRECT_2110"/>
<dbReference type="InterPro" id="IPR016181">
    <property type="entry name" value="Acyl_CoA_acyltransferase"/>
</dbReference>
<dbReference type="SUPFAM" id="SSF55729">
    <property type="entry name" value="Acyl-CoA N-acyltransferases (Nat)"/>
    <property type="match status" value="1"/>
</dbReference>
<reference evidence="1 2" key="1">
    <citation type="submission" date="2016-07" db="EMBL/GenBank/DDBJ databases">
        <title>Comparative genomics of the Campylobacter concisus group.</title>
        <authorList>
            <person name="Miller W.G."/>
            <person name="Yee E."/>
            <person name="Chapman M.H."/>
            <person name="Huynh S."/>
            <person name="Bono J.L."/>
            <person name="On S.L.W."/>
            <person name="StLeger J."/>
            <person name="Foster G."/>
            <person name="Parker C.T."/>
        </authorList>
    </citation>
    <scope>NUCLEOTIDE SEQUENCE [LARGE SCALE GENOMIC DNA]</scope>
    <source>
        <strain evidence="1 2">ATCC 33238</strain>
    </source>
</reference>
<accession>A0A6G5QPM9</accession>
<evidence type="ECO:0008006" key="3">
    <source>
        <dbReference type="Google" id="ProtNLM"/>
    </source>
</evidence>
<gene>
    <name evidence="1" type="ORF">CRECT_2110</name>
</gene>
<dbReference type="RefSeq" id="WP_171992733.1">
    <property type="nucleotide sequence ID" value="NZ_CP012543.1"/>
</dbReference>
<organism evidence="1 2">
    <name type="scientific">Campylobacter rectus</name>
    <name type="common">Wolinella recta</name>
    <dbReference type="NCBI Taxonomy" id="203"/>
    <lineage>
        <taxon>Bacteria</taxon>
        <taxon>Pseudomonadati</taxon>
        <taxon>Campylobacterota</taxon>
        <taxon>Epsilonproteobacteria</taxon>
        <taxon>Campylobacterales</taxon>
        <taxon>Campylobacteraceae</taxon>
        <taxon>Campylobacter</taxon>
    </lineage>
</organism>
<dbReference type="AlphaFoldDB" id="A0A6G5QPM9"/>